<protein>
    <submittedName>
        <fullName evidence="1">Uncharacterized protein</fullName>
    </submittedName>
</protein>
<dbReference type="EMBL" id="HBUF01673846">
    <property type="protein sequence ID" value="CAG6790992.1"/>
    <property type="molecule type" value="Transcribed_RNA"/>
</dbReference>
<sequence length="103" mass="12276">MRPVMKNMLKRNLCYHQMRKMMETQQQLPSMLSTSNQWGEVLRVTLTDTSFSFTKKPPPSLRNVKSAPIKRWNRLIRKTLNIIWTSTFYPNWTFQRDPNGIST</sequence>
<dbReference type="EMBL" id="HBUF01314903">
    <property type="protein sequence ID" value="CAG6693871.1"/>
    <property type="molecule type" value="Transcribed_RNA"/>
</dbReference>
<accession>A0A8D8TVW9</accession>
<dbReference type="EMBL" id="HBUF01673847">
    <property type="protein sequence ID" value="CAG6790994.1"/>
    <property type="molecule type" value="Transcribed_RNA"/>
</dbReference>
<reference evidence="1" key="1">
    <citation type="submission" date="2021-05" db="EMBL/GenBank/DDBJ databases">
        <authorList>
            <person name="Alioto T."/>
            <person name="Alioto T."/>
            <person name="Gomez Garrido J."/>
        </authorList>
    </citation>
    <scope>NUCLEOTIDE SEQUENCE</scope>
</reference>
<name>A0A8D8TVW9_9HEMI</name>
<dbReference type="AlphaFoldDB" id="A0A8D8TVW9"/>
<dbReference type="EMBL" id="HBUF01314904">
    <property type="protein sequence ID" value="CAG6693873.1"/>
    <property type="molecule type" value="Transcribed_RNA"/>
</dbReference>
<proteinExistence type="predicted"/>
<evidence type="ECO:0000313" key="1">
    <source>
        <dbReference type="EMBL" id="CAG6693871.1"/>
    </source>
</evidence>
<organism evidence="1">
    <name type="scientific">Cacopsylla melanoneura</name>
    <dbReference type="NCBI Taxonomy" id="428564"/>
    <lineage>
        <taxon>Eukaryota</taxon>
        <taxon>Metazoa</taxon>
        <taxon>Ecdysozoa</taxon>
        <taxon>Arthropoda</taxon>
        <taxon>Hexapoda</taxon>
        <taxon>Insecta</taxon>
        <taxon>Pterygota</taxon>
        <taxon>Neoptera</taxon>
        <taxon>Paraneoptera</taxon>
        <taxon>Hemiptera</taxon>
        <taxon>Sternorrhyncha</taxon>
        <taxon>Psylloidea</taxon>
        <taxon>Psyllidae</taxon>
        <taxon>Psyllinae</taxon>
        <taxon>Cacopsylla</taxon>
    </lineage>
</organism>